<feature type="domain" description="RNA polymerase sigma factor 70 region 4 type 2" evidence="1">
    <location>
        <begin position="84"/>
        <end position="120"/>
    </location>
</feature>
<dbReference type="SUPFAM" id="SSF88659">
    <property type="entry name" value="Sigma3 and sigma4 domains of RNA polymerase sigma factors"/>
    <property type="match status" value="1"/>
</dbReference>
<dbReference type="InterPro" id="IPR013324">
    <property type="entry name" value="RNA_pol_sigma_r3/r4-like"/>
</dbReference>
<protein>
    <recommendedName>
        <fullName evidence="1">RNA polymerase sigma factor 70 region 4 type 2 domain-containing protein</fullName>
    </recommendedName>
</protein>
<organism evidence="2 3">
    <name type="scientific">Candidatus Eisenbergiella merdavium</name>
    <dbReference type="NCBI Taxonomy" id="2838551"/>
    <lineage>
        <taxon>Bacteria</taxon>
        <taxon>Bacillati</taxon>
        <taxon>Bacillota</taxon>
        <taxon>Clostridia</taxon>
        <taxon>Lachnospirales</taxon>
        <taxon>Lachnospiraceae</taxon>
        <taxon>Eisenbergiella</taxon>
    </lineage>
</organism>
<evidence type="ECO:0000313" key="3">
    <source>
        <dbReference type="Proteomes" id="UP000823891"/>
    </source>
</evidence>
<reference evidence="2" key="2">
    <citation type="submission" date="2021-04" db="EMBL/GenBank/DDBJ databases">
        <authorList>
            <person name="Gilroy R."/>
        </authorList>
    </citation>
    <scope>NUCLEOTIDE SEQUENCE</scope>
    <source>
        <strain evidence="2">USAMLcec2-132</strain>
    </source>
</reference>
<evidence type="ECO:0000313" key="2">
    <source>
        <dbReference type="EMBL" id="HJC23239.1"/>
    </source>
</evidence>
<dbReference type="InterPro" id="IPR036388">
    <property type="entry name" value="WH-like_DNA-bd_sf"/>
</dbReference>
<dbReference type="InterPro" id="IPR013249">
    <property type="entry name" value="RNA_pol_sigma70_r4_t2"/>
</dbReference>
<dbReference type="GO" id="GO:0006352">
    <property type="term" value="P:DNA-templated transcription initiation"/>
    <property type="evidence" value="ECO:0007669"/>
    <property type="project" value="InterPro"/>
</dbReference>
<dbReference type="AlphaFoldDB" id="A0A9D2NGE1"/>
<dbReference type="EMBL" id="DWWS01000021">
    <property type="protein sequence ID" value="HJC23239.1"/>
    <property type="molecule type" value="Genomic_DNA"/>
</dbReference>
<dbReference type="Pfam" id="PF08281">
    <property type="entry name" value="Sigma70_r4_2"/>
    <property type="match status" value="1"/>
</dbReference>
<dbReference type="GO" id="GO:0016987">
    <property type="term" value="F:sigma factor activity"/>
    <property type="evidence" value="ECO:0007669"/>
    <property type="project" value="InterPro"/>
</dbReference>
<accession>A0A9D2NGE1</accession>
<comment type="caution">
    <text evidence="2">The sequence shown here is derived from an EMBL/GenBank/DDBJ whole genome shotgun (WGS) entry which is preliminary data.</text>
</comment>
<name>A0A9D2NGE1_9FIRM</name>
<dbReference type="Proteomes" id="UP000823891">
    <property type="component" value="Unassembled WGS sequence"/>
</dbReference>
<gene>
    <name evidence="2" type="ORF">H9761_05985</name>
</gene>
<evidence type="ECO:0000259" key="1">
    <source>
        <dbReference type="Pfam" id="PF08281"/>
    </source>
</evidence>
<sequence>MEKYSLLQIKFTAYVMKSLDNRKNSFLNQERNRRKKDELCFELREEGWSNFDDQFAQYYVEKVGMIKDWDNTFHILTFLESPRLIKALTRLKEKERKVFLAKALGELSFDEIGQILNLRTKQAEMLYYYVLRKLRRELKNKDEV</sequence>
<proteinExistence type="predicted"/>
<dbReference type="GO" id="GO:0003677">
    <property type="term" value="F:DNA binding"/>
    <property type="evidence" value="ECO:0007669"/>
    <property type="project" value="InterPro"/>
</dbReference>
<dbReference type="Gene3D" id="1.10.10.10">
    <property type="entry name" value="Winged helix-like DNA-binding domain superfamily/Winged helix DNA-binding domain"/>
    <property type="match status" value="1"/>
</dbReference>
<reference evidence="2" key="1">
    <citation type="journal article" date="2021" name="PeerJ">
        <title>Extensive microbial diversity within the chicken gut microbiome revealed by metagenomics and culture.</title>
        <authorList>
            <person name="Gilroy R."/>
            <person name="Ravi A."/>
            <person name="Getino M."/>
            <person name="Pursley I."/>
            <person name="Horton D.L."/>
            <person name="Alikhan N.F."/>
            <person name="Baker D."/>
            <person name="Gharbi K."/>
            <person name="Hall N."/>
            <person name="Watson M."/>
            <person name="Adriaenssens E.M."/>
            <person name="Foster-Nyarko E."/>
            <person name="Jarju S."/>
            <person name="Secka A."/>
            <person name="Antonio M."/>
            <person name="Oren A."/>
            <person name="Chaudhuri R.R."/>
            <person name="La Ragione R."/>
            <person name="Hildebrand F."/>
            <person name="Pallen M.J."/>
        </authorList>
    </citation>
    <scope>NUCLEOTIDE SEQUENCE</scope>
    <source>
        <strain evidence="2">USAMLcec2-132</strain>
    </source>
</reference>